<dbReference type="GO" id="GO:0022841">
    <property type="term" value="F:potassium ion leak channel activity"/>
    <property type="evidence" value="ECO:0007669"/>
    <property type="project" value="TreeGrafter"/>
</dbReference>
<dbReference type="AlphaFoldDB" id="A0AAV6VIK5"/>
<dbReference type="GO" id="GO:0005886">
    <property type="term" value="C:plasma membrane"/>
    <property type="evidence" value="ECO:0007669"/>
    <property type="project" value="TreeGrafter"/>
</dbReference>
<evidence type="ECO:0000256" key="9">
    <source>
        <dbReference type="ARBA" id="ARBA00023065"/>
    </source>
</evidence>
<evidence type="ECO:0000256" key="12">
    <source>
        <dbReference type="RuleBase" id="RU003857"/>
    </source>
</evidence>
<feature type="domain" description="Potassium channel" evidence="14">
    <location>
        <begin position="186"/>
        <end position="262"/>
    </location>
</feature>
<evidence type="ECO:0000256" key="4">
    <source>
        <dbReference type="ARBA" id="ARBA00022538"/>
    </source>
</evidence>
<comment type="subcellular location">
    <subcellularLocation>
        <location evidence="1">Membrane</location>
        <topology evidence="1">Multi-pass membrane protein</topology>
    </subcellularLocation>
</comment>
<evidence type="ECO:0000256" key="3">
    <source>
        <dbReference type="ARBA" id="ARBA00022448"/>
    </source>
</evidence>
<proteinExistence type="inferred from homology"/>
<evidence type="ECO:0000313" key="16">
    <source>
        <dbReference type="Proteomes" id="UP000827092"/>
    </source>
</evidence>
<evidence type="ECO:0000256" key="11">
    <source>
        <dbReference type="ARBA" id="ARBA00023303"/>
    </source>
</evidence>
<keyword evidence="3 12" id="KW-0813">Transport</keyword>
<dbReference type="Proteomes" id="UP000827092">
    <property type="component" value="Unassembled WGS sequence"/>
</dbReference>
<keyword evidence="9 12" id="KW-0406">Ion transport</keyword>
<dbReference type="EMBL" id="JAFNEN010000080">
    <property type="protein sequence ID" value="KAG8195714.1"/>
    <property type="molecule type" value="Genomic_DNA"/>
</dbReference>
<dbReference type="Gene3D" id="1.10.287.70">
    <property type="match status" value="1"/>
</dbReference>
<evidence type="ECO:0000256" key="2">
    <source>
        <dbReference type="ARBA" id="ARBA00006666"/>
    </source>
</evidence>
<evidence type="ECO:0000313" key="15">
    <source>
        <dbReference type="EMBL" id="KAG8195714.1"/>
    </source>
</evidence>
<evidence type="ECO:0000256" key="5">
    <source>
        <dbReference type="ARBA" id="ARBA00022692"/>
    </source>
</evidence>
<sequence length="459" mass="52049">MIPRTGIIVSKKELLGLLLVFIGYVLLGGLVFMLLESPLEEKLRKEIDELRTEFEDTLDRLGSPNVSRQEVEGLMMRLSAAHKLSLIDEEGNDTHSNWGFGNAFFFAITVVTTIGYGHLSPSTTPGRLFCIVYAMIGIPLTGILLAAIGGYYSQRLVKDLQKARRARNSHLALALSATKCLVPWLMLFLVVPAGFFVWLEGWSFVDSFYYCFITLSTIGFGDFVAGNFVGEYVSVYKTFVVLWIIFGLGYLAMILNYISRMMRCKQIRRVERKLSSSIYQTQQRFGQRLDSVYHILHDASRSRVSKTRNRIVLKRMQSYPAPELKDQNHNNHKIQKLLSLVQALKEEEPKPRPRRLSLPLPTNNLLQNGNFPRGSLQVFSPSAFGNKFANGYPKHRTQKSVDLLFPVGKSVDFVIGDETYRPRRPSVSVIDVISAEPTTEIVRDRRTVIDLEGLQCTRV</sequence>
<keyword evidence="10 13" id="KW-0472">Membrane</keyword>
<dbReference type="InterPro" id="IPR003092">
    <property type="entry name" value="2pore_dom_K_chnl_TASK"/>
</dbReference>
<dbReference type="GO" id="GO:0015271">
    <property type="term" value="F:outward rectifier potassium channel activity"/>
    <property type="evidence" value="ECO:0007669"/>
    <property type="project" value="TreeGrafter"/>
</dbReference>
<dbReference type="PRINTS" id="PR01333">
    <property type="entry name" value="2POREKCHANEL"/>
</dbReference>
<reference evidence="15 16" key="1">
    <citation type="journal article" date="2022" name="Nat. Ecol. Evol.">
        <title>A masculinizing supergene underlies an exaggerated male reproductive morph in a spider.</title>
        <authorList>
            <person name="Hendrickx F."/>
            <person name="De Corte Z."/>
            <person name="Sonet G."/>
            <person name="Van Belleghem S.M."/>
            <person name="Kostlbacher S."/>
            <person name="Vangestel C."/>
        </authorList>
    </citation>
    <scope>NUCLEOTIDE SEQUENCE [LARGE SCALE GENOMIC DNA]</scope>
    <source>
        <strain evidence="15">W744_W776</strain>
    </source>
</reference>
<evidence type="ECO:0000256" key="8">
    <source>
        <dbReference type="ARBA" id="ARBA00022989"/>
    </source>
</evidence>
<keyword evidence="8 13" id="KW-1133">Transmembrane helix</keyword>
<feature type="transmembrane region" description="Helical" evidence="13">
    <location>
        <begin position="172"/>
        <end position="199"/>
    </location>
</feature>
<keyword evidence="16" id="KW-1185">Reference proteome</keyword>
<feature type="transmembrane region" description="Helical" evidence="13">
    <location>
        <begin position="208"/>
        <end position="228"/>
    </location>
</feature>
<evidence type="ECO:0000259" key="14">
    <source>
        <dbReference type="Pfam" id="PF07885"/>
    </source>
</evidence>
<accession>A0AAV6VIK5</accession>
<protein>
    <recommendedName>
        <fullName evidence="14">Potassium channel domain-containing protein</fullName>
    </recommendedName>
</protein>
<evidence type="ECO:0000256" key="10">
    <source>
        <dbReference type="ARBA" id="ARBA00023136"/>
    </source>
</evidence>
<comment type="caution">
    <text evidence="15">The sequence shown here is derived from an EMBL/GenBank/DDBJ whole genome shotgun (WGS) entry which is preliminary data.</text>
</comment>
<dbReference type="SUPFAM" id="SSF81324">
    <property type="entry name" value="Voltage-gated potassium channels"/>
    <property type="match status" value="2"/>
</dbReference>
<keyword evidence="7" id="KW-0630">Potassium</keyword>
<feature type="domain" description="Potassium channel" evidence="14">
    <location>
        <begin position="95"/>
        <end position="152"/>
    </location>
</feature>
<comment type="similarity">
    <text evidence="2 12">Belongs to the two pore domain potassium channel (TC 1.A.1.8) family.</text>
</comment>
<keyword evidence="6" id="KW-0631">Potassium channel</keyword>
<dbReference type="GO" id="GO:0030322">
    <property type="term" value="P:stabilization of membrane potential"/>
    <property type="evidence" value="ECO:0007669"/>
    <property type="project" value="TreeGrafter"/>
</dbReference>
<evidence type="ECO:0000256" key="6">
    <source>
        <dbReference type="ARBA" id="ARBA00022826"/>
    </source>
</evidence>
<dbReference type="PANTHER" id="PTHR11003:SF345">
    <property type="entry name" value="TWIK FAMILY OF POTASSIUM CHANNELS PROTEIN 18"/>
    <property type="match status" value="1"/>
</dbReference>
<feature type="transmembrane region" description="Helical" evidence="13">
    <location>
        <begin position="98"/>
        <end position="116"/>
    </location>
</feature>
<feature type="transmembrane region" description="Helical" evidence="13">
    <location>
        <begin position="240"/>
        <end position="259"/>
    </location>
</feature>
<dbReference type="PRINTS" id="PR01095">
    <property type="entry name" value="TASKCHANNEL"/>
</dbReference>
<dbReference type="Pfam" id="PF07885">
    <property type="entry name" value="Ion_trans_2"/>
    <property type="match status" value="2"/>
</dbReference>
<feature type="transmembrane region" description="Helical" evidence="13">
    <location>
        <begin position="128"/>
        <end position="152"/>
    </location>
</feature>
<dbReference type="InterPro" id="IPR013099">
    <property type="entry name" value="K_chnl_dom"/>
</dbReference>
<keyword evidence="5 12" id="KW-0812">Transmembrane</keyword>
<keyword evidence="4" id="KW-0633">Potassium transport</keyword>
<feature type="transmembrane region" description="Helical" evidence="13">
    <location>
        <begin position="14"/>
        <end position="35"/>
    </location>
</feature>
<evidence type="ECO:0000256" key="7">
    <source>
        <dbReference type="ARBA" id="ARBA00022958"/>
    </source>
</evidence>
<gene>
    <name evidence="15" type="ORF">JTE90_002977</name>
</gene>
<evidence type="ECO:0000256" key="13">
    <source>
        <dbReference type="SAM" id="Phobius"/>
    </source>
</evidence>
<dbReference type="PANTHER" id="PTHR11003">
    <property type="entry name" value="POTASSIUM CHANNEL, SUBFAMILY K"/>
    <property type="match status" value="1"/>
</dbReference>
<name>A0AAV6VIK5_9ARAC</name>
<evidence type="ECO:0000256" key="1">
    <source>
        <dbReference type="ARBA" id="ARBA00004141"/>
    </source>
</evidence>
<keyword evidence="11 12" id="KW-0407">Ion channel</keyword>
<organism evidence="15 16">
    <name type="scientific">Oedothorax gibbosus</name>
    <dbReference type="NCBI Taxonomy" id="931172"/>
    <lineage>
        <taxon>Eukaryota</taxon>
        <taxon>Metazoa</taxon>
        <taxon>Ecdysozoa</taxon>
        <taxon>Arthropoda</taxon>
        <taxon>Chelicerata</taxon>
        <taxon>Arachnida</taxon>
        <taxon>Araneae</taxon>
        <taxon>Araneomorphae</taxon>
        <taxon>Entelegynae</taxon>
        <taxon>Araneoidea</taxon>
        <taxon>Linyphiidae</taxon>
        <taxon>Erigoninae</taxon>
        <taxon>Oedothorax</taxon>
    </lineage>
</organism>
<dbReference type="InterPro" id="IPR003280">
    <property type="entry name" value="2pore_dom_K_chnl"/>
</dbReference>